<dbReference type="GO" id="GO:0009007">
    <property type="term" value="F:site-specific DNA-methyltransferase (adenine-specific) activity"/>
    <property type="evidence" value="ECO:0007669"/>
    <property type="project" value="UniProtKB-EC"/>
</dbReference>
<keyword evidence="3" id="KW-0489">Methyltransferase</keyword>
<reference evidence="10 11" key="1">
    <citation type="submission" date="2013-04" db="EMBL/GenBank/DDBJ databases">
        <title>The Genome Sequence of Sutterella wadsworthensis HGA0223.</title>
        <authorList>
            <consortium name="The Broad Institute Genomics Platform"/>
            <person name="Earl A."/>
            <person name="Ward D."/>
            <person name="Feldgarden M."/>
            <person name="Gevers D."/>
            <person name="Schmidt T.M."/>
            <person name="Dover J."/>
            <person name="Dai D."/>
            <person name="Walker B."/>
            <person name="Young S."/>
            <person name="Zeng Q."/>
            <person name="Gargeya S."/>
            <person name="Fitzgerald M."/>
            <person name="Haas B."/>
            <person name="Abouelleil A."/>
            <person name="Allen A.W."/>
            <person name="Alvarado L."/>
            <person name="Arachchi H.M."/>
            <person name="Berlin A.M."/>
            <person name="Chapman S.B."/>
            <person name="Gainer-Dewar J."/>
            <person name="Goldberg J."/>
            <person name="Griggs A."/>
            <person name="Gujja S."/>
            <person name="Hansen M."/>
            <person name="Howarth C."/>
            <person name="Imamovic A."/>
            <person name="Ireland A."/>
            <person name="Larimer J."/>
            <person name="McCowan C."/>
            <person name="Murphy C."/>
            <person name="Pearson M."/>
            <person name="Poon T.W."/>
            <person name="Priest M."/>
            <person name="Roberts A."/>
            <person name="Saif S."/>
            <person name="Shea T."/>
            <person name="Sisk P."/>
            <person name="Sykes S."/>
            <person name="Wortman J."/>
            <person name="Nusbaum C."/>
            <person name="Birren B."/>
        </authorList>
    </citation>
    <scope>NUCLEOTIDE SEQUENCE [LARGE SCALE GENOMIC DNA]</scope>
    <source>
        <strain evidence="10 11">HGA0223</strain>
    </source>
</reference>
<protein>
    <recommendedName>
        <fullName evidence="2">site-specific DNA-methyltransferase (adenine-specific)</fullName>
        <ecNumber evidence="2">2.1.1.72</ecNumber>
    </recommendedName>
</protein>
<dbReference type="PANTHER" id="PTHR42998:SF1">
    <property type="entry name" value="TYPE I RESTRICTION ENZYME HINDI METHYLASE SUBUNIT"/>
    <property type="match status" value="1"/>
</dbReference>
<dbReference type="PATRIC" id="fig|1203554.3.peg.1864"/>
<evidence type="ECO:0000256" key="1">
    <source>
        <dbReference type="ARBA" id="ARBA00006594"/>
    </source>
</evidence>
<evidence type="ECO:0000256" key="4">
    <source>
        <dbReference type="ARBA" id="ARBA00022679"/>
    </source>
</evidence>
<dbReference type="SUPFAM" id="SSF53335">
    <property type="entry name" value="S-adenosyl-L-methionine-dependent methyltransferases"/>
    <property type="match status" value="1"/>
</dbReference>
<keyword evidence="5" id="KW-0949">S-adenosyl-L-methionine</keyword>
<feature type="domain" description="N6 adenine-specific DNA methyltransferase N-terminal" evidence="9">
    <location>
        <begin position="17"/>
        <end position="151"/>
    </location>
</feature>
<evidence type="ECO:0000256" key="2">
    <source>
        <dbReference type="ARBA" id="ARBA00011900"/>
    </source>
</evidence>
<dbReference type="eggNOG" id="COG0286">
    <property type="taxonomic scope" value="Bacteria"/>
</dbReference>
<dbReference type="EMBL" id="ATCF01000025">
    <property type="protein sequence ID" value="EPD98394.1"/>
    <property type="molecule type" value="Genomic_DNA"/>
</dbReference>
<dbReference type="InterPro" id="IPR003356">
    <property type="entry name" value="DNA_methylase_A-5"/>
</dbReference>
<feature type="domain" description="DNA methylase adenine-specific" evidence="8">
    <location>
        <begin position="161"/>
        <end position="485"/>
    </location>
</feature>
<dbReference type="EC" id="2.1.1.72" evidence="2"/>
<dbReference type="PRINTS" id="PR00507">
    <property type="entry name" value="N12N6MTFRASE"/>
</dbReference>
<evidence type="ECO:0000256" key="3">
    <source>
        <dbReference type="ARBA" id="ARBA00022603"/>
    </source>
</evidence>
<dbReference type="RefSeq" id="WP_016474943.1">
    <property type="nucleotide sequence ID" value="NZ_KE150480.1"/>
</dbReference>
<organism evidence="10 11">
    <name type="scientific">Sutterella wadsworthensis HGA0223</name>
    <dbReference type="NCBI Taxonomy" id="1203554"/>
    <lineage>
        <taxon>Bacteria</taxon>
        <taxon>Pseudomonadati</taxon>
        <taxon>Pseudomonadota</taxon>
        <taxon>Betaproteobacteria</taxon>
        <taxon>Burkholderiales</taxon>
        <taxon>Sutterellaceae</taxon>
        <taxon>Sutterella</taxon>
    </lineage>
</organism>
<dbReference type="Gene3D" id="1.20.1260.30">
    <property type="match status" value="1"/>
</dbReference>
<evidence type="ECO:0000259" key="9">
    <source>
        <dbReference type="Pfam" id="PF12161"/>
    </source>
</evidence>
<proteinExistence type="inferred from homology"/>
<evidence type="ECO:0000256" key="7">
    <source>
        <dbReference type="ARBA" id="ARBA00047942"/>
    </source>
</evidence>
<dbReference type="GO" id="GO:0009307">
    <property type="term" value="P:DNA restriction-modification system"/>
    <property type="evidence" value="ECO:0007669"/>
    <property type="project" value="UniProtKB-KW"/>
</dbReference>
<dbReference type="InterPro" id="IPR029063">
    <property type="entry name" value="SAM-dependent_MTases_sf"/>
</dbReference>
<evidence type="ECO:0000313" key="10">
    <source>
        <dbReference type="EMBL" id="EPD98394.1"/>
    </source>
</evidence>
<comment type="similarity">
    <text evidence="1">Belongs to the N(4)/N(6)-methyltransferase family.</text>
</comment>
<comment type="catalytic activity">
    <reaction evidence="7">
        <text>a 2'-deoxyadenosine in DNA + S-adenosyl-L-methionine = an N(6)-methyl-2'-deoxyadenosine in DNA + S-adenosyl-L-homocysteine + H(+)</text>
        <dbReference type="Rhea" id="RHEA:15197"/>
        <dbReference type="Rhea" id="RHEA-COMP:12418"/>
        <dbReference type="Rhea" id="RHEA-COMP:12419"/>
        <dbReference type="ChEBI" id="CHEBI:15378"/>
        <dbReference type="ChEBI" id="CHEBI:57856"/>
        <dbReference type="ChEBI" id="CHEBI:59789"/>
        <dbReference type="ChEBI" id="CHEBI:90615"/>
        <dbReference type="ChEBI" id="CHEBI:90616"/>
        <dbReference type="EC" id="2.1.1.72"/>
    </reaction>
</comment>
<dbReference type="GO" id="GO:0032259">
    <property type="term" value="P:methylation"/>
    <property type="evidence" value="ECO:0007669"/>
    <property type="project" value="UniProtKB-KW"/>
</dbReference>
<dbReference type="Proteomes" id="UP000014400">
    <property type="component" value="Unassembled WGS sequence"/>
</dbReference>
<dbReference type="InterPro" id="IPR052916">
    <property type="entry name" value="Type-I_RE_MTase_Subunit"/>
</dbReference>
<keyword evidence="4" id="KW-0808">Transferase</keyword>
<dbReference type="Gene3D" id="3.40.50.150">
    <property type="entry name" value="Vaccinia Virus protein VP39"/>
    <property type="match status" value="1"/>
</dbReference>
<accession>S3CCW0</accession>
<name>S3CCW0_9BURK</name>
<dbReference type="PANTHER" id="PTHR42998">
    <property type="entry name" value="TYPE I RESTRICTION ENZYME HINDVIIP M PROTEIN-RELATED"/>
    <property type="match status" value="1"/>
</dbReference>
<evidence type="ECO:0000313" key="11">
    <source>
        <dbReference type="Proteomes" id="UP000014400"/>
    </source>
</evidence>
<dbReference type="STRING" id="1203554.HMPREF1476_01779"/>
<sequence length="528" mass="60701">MARTKGSKNKKPVELKLEDVLWNCRDILRGKASMATQRDMILTLVFLKFIGEKFYRHREKIKSDMAARNLPADRFIENPPFYQRDGVFYLPKECRWEVLLSTDSARLPLAIDLMVSNLDSTIESLRGALPMKLFTESRIEGKTLKALIDEINKISEERFHEKDLIGRVYEYFLRAFSINADKEEGEFYTPHSIVELICELIEPYDGTIYDPCCGSGGMFVQASKFVEAHGGNTKAVQVYGQESQPETYRLAKMNLAVRGISYNLGSTAASTFTNDLHKTLKASYIMANPPFNLKKWRTENELLTDVRWAGYGVPPVSNANYAWILHMLSKLNVVNGVAGFLLANGALGDTDTYEIRRKLIENDKVEAIIVLPREMFYSTDISVTLWILNQNKKGGLYHNRQLRDRTGEILFVDLRTWNQNIYEKKYVQFLPEQIKRVAEIYHTWQSVGTESAGYAVPELYRSVSFKEIKDNGFSLVPSRYIEFVDRDKDIDYERIMSDTASVVADLLKRQTENQKALKDAFKELGYEF</sequence>
<gene>
    <name evidence="10" type="ORF">HMPREF1476_01779</name>
</gene>
<dbReference type="InterPro" id="IPR022749">
    <property type="entry name" value="D12N6_MeTrfase_N"/>
</dbReference>
<keyword evidence="6" id="KW-0680">Restriction system</keyword>
<evidence type="ECO:0000256" key="6">
    <source>
        <dbReference type="ARBA" id="ARBA00022747"/>
    </source>
</evidence>
<dbReference type="InterPro" id="IPR038333">
    <property type="entry name" value="T1MK-like_N_sf"/>
</dbReference>
<dbReference type="GO" id="GO:0008170">
    <property type="term" value="F:N-methyltransferase activity"/>
    <property type="evidence" value="ECO:0007669"/>
    <property type="project" value="InterPro"/>
</dbReference>
<dbReference type="Pfam" id="PF02384">
    <property type="entry name" value="N6_Mtase"/>
    <property type="match status" value="1"/>
</dbReference>
<dbReference type="AlphaFoldDB" id="S3CCW0"/>
<evidence type="ECO:0000259" key="8">
    <source>
        <dbReference type="Pfam" id="PF02384"/>
    </source>
</evidence>
<comment type="caution">
    <text evidence="10">The sequence shown here is derived from an EMBL/GenBank/DDBJ whole genome shotgun (WGS) entry which is preliminary data.</text>
</comment>
<dbReference type="Pfam" id="PF12161">
    <property type="entry name" value="HsdM_N"/>
    <property type="match status" value="1"/>
</dbReference>
<dbReference type="HOGENOM" id="CLU_013049_4_1_4"/>
<dbReference type="GO" id="GO:0003677">
    <property type="term" value="F:DNA binding"/>
    <property type="evidence" value="ECO:0007669"/>
    <property type="project" value="InterPro"/>
</dbReference>
<keyword evidence="11" id="KW-1185">Reference proteome</keyword>
<evidence type="ECO:0000256" key="5">
    <source>
        <dbReference type="ARBA" id="ARBA00022691"/>
    </source>
</evidence>